<dbReference type="STRING" id="929713.NIASO_17110"/>
<name>W0F4N1_9BACT</name>
<dbReference type="Proteomes" id="UP000003586">
    <property type="component" value="Chromosome"/>
</dbReference>
<evidence type="ECO:0000259" key="1">
    <source>
        <dbReference type="Pfam" id="PF04101"/>
    </source>
</evidence>
<dbReference type="OrthoDB" id="9803241at2"/>
<evidence type="ECO:0000313" key="3">
    <source>
        <dbReference type="Proteomes" id="UP000003586"/>
    </source>
</evidence>
<keyword evidence="2" id="KW-0808">Transferase</keyword>
<evidence type="ECO:0000313" key="2">
    <source>
        <dbReference type="EMBL" id="AHF16419.1"/>
    </source>
</evidence>
<dbReference type="EMBL" id="CP007035">
    <property type="protein sequence ID" value="AHF16419.1"/>
    <property type="molecule type" value="Genomic_DNA"/>
</dbReference>
<dbReference type="InterPro" id="IPR007235">
    <property type="entry name" value="Glyco_trans_28_C"/>
</dbReference>
<dbReference type="KEGG" id="nso:NIASO_17110"/>
<dbReference type="GO" id="GO:0016758">
    <property type="term" value="F:hexosyltransferase activity"/>
    <property type="evidence" value="ECO:0007669"/>
    <property type="project" value="InterPro"/>
</dbReference>
<dbReference type="SUPFAM" id="SSF53756">
    <property type="entry name" value="UDP-Glycosyltransferase/glycogen phosphorylase"/>
    <property type="match status" value="1"/>
</dbReference>
<sequence length="366" mass="40515">MPGVRKKNILVAPLDWGLGHTTRCIPIIWELINNNCTIIIAGNTTQVYLLKQEFPQLTFIDLEGYNVHYSKKGNRFLATIARQLPRIAKAIRRENEWLKKIVNTHRIDGIISDNRFGLYHKKVPSVFITHQLNIQTPLGSPAGLLTRKMNYSRINRFTHCWIPDFEASPGLAGALSHPPKMPSISCTYTGPLSRMQPAIAGEPKKMVLILLSGPEPQRSLFERLIFSQLRPTELSFVVVRGLPDGKGPQVPALPNIVVYDHLPAKELNRCLAEAAVVVCRSGYSTVMDVCVVGAKAIMVPTPGQTEQEYLAALLAGSGSIITASQDDFDLYALLERAQQSNCRLSAPQEEQLLKKAVRDFVGSLAG</sequence>
<dbReference type="HOGENOM" id="CLU_789629_0_0_10"/>
<keyword evidence="3" id="KW-1185">Reference proteome</keyword>
<accession>W0F4N1</accession>
<dbReference type="Gene3D" id="3.40.50.2000">
    <property type="entry name" value="Glycogen Phosphorylase B"/>
    <property type="match status" value="1"/>
</dbReference>
<dbReference type="RefSeq" id="WP_008587512.1">
    <property type="nucleotide sequence ID" value="NZ_CP007035.1"/>
</dbReference>
<reference evidence="2 3" key="1">
    <citation type="submission" date="2013-12" db="EMBL/GenBank/DDBJ databases">
        <authorList>
            <consortium name="DOE Joint Genome Institute"/>
            <person name="Eisen J."/>
            <person name="Huntemann M."/>
            <person name="Han J."/>
            <person name="Chen A."/>
            <person name="Kyrpides N."/>
            <person name="Mavromatis K."/>
            <person name="Markowitz V."/>
            <person name="Palaniappan K."/>
            <person name="Ivanova N."/>
            <person name="Schaumberg A."/>
            <person name="Pati A."/>
            <person name="Liolios K."/>
            <person name="Nordberg H.P."/>
            <person name="Cantor M.N."/>
            <person name="Hua S.X."/>
            <person name="Woyke T."/>
        </authorList>
    </citation>
    <scope>NUCLEOTIDE SEQUENCE [LARGE SCALE GENOMIC DNA]</scope>
    <source>
        <strain evidence="3">DSM 19437</strain>
    </source>
</reference>
<feature type="domain" description="Glycosyl transferase family 28 C-terminal" evidence="1">
    <location>
        <begin position="266"/>
        <end position="351"/>
    </location>
</feature>
<dbReference type="eggNOG" id="COG0707">
    <property type="taxonomic scope" value="Bacteria"/>
</dbReference>
<protein>
    <submittedName>
        <fullName evidence="2">Glycosyltransferase</fullName>
    </submittedName>
</protein>
<organism evidence="2 3">
    <name type="scientific">Niabella soli DSM 19437</name>
    <dbReference type="NCBI Taxonomy" id="929713"/>
    <lineage>
        <taxon>Bacteria</taxon>
        <taxon>Pseudomonadati</taxon>
        <taxon>Bacteroidota</taxon>
        <taxon>Chitinophagia</taxon>
        <taxon>Chitinophagales</taxon>
        <taxon>Chitinophagaceae</taxon>
        <taxon>Niabella</taxon>
    </lineage>
</organism>
<dbReference type="Pfam" id="PF04101">
    <property type="entry name" value="Glyco_tran_28_C"/>
    <property type="match status" value="1"/>
</dbReference>
<dbReference type="PANTHER" id="PTHR21015">
    <property type="entry name" value="UDP-N-ACETYLGLUCOSAMINE--N-ACETYLMURAMYL-(PENTAPEPTIDE) PYROPHOSPHORYL-UNDECAPRENOL N-ACETYLGLUCOSAMINE TRANSFERASE 1"/>
    <property type="match status" value="1"/>
</dbReference>
<proteinExistence type="predicted"/>
<gene>
    <name evidence="2" type="ORF">NIASO_17110</name>
</gene>
<dbReference type="AlphaFoldDB" id="W0F4N1"/>
<dbReference type="PANTHER" id="PTHR21015:SF22">
    <property type="entry name" value="GLYCOSYLTRANSFERASE"/>
    <property type="match status" value="1"/>
</dbReference>